<dbReference type="Pfam" id="PF13966">
    <property type="entry name" value="zf-RVT"/>
    <property type="match status" value="1"/>
</dbReference>
<reference evidence="2" key="1">
    <citation type="submission" date="2015-12" db="EMBL/GenBank/DDBJ databases">
        <title>Gene expression during late stages of embryo sac development: a critical building block for successful pollen-pistil interactions.</title>
        <authorList>
            <person name="Liu Y."/>
            <person name="Joly V."/>
            <person name="Sabar M."/>
            <person name="Matton D.P."/>
        </authorList>
    </citation>
    <scope>NUCLEOTIDE SEQUENCE</scope>
</reference>
<evidence type="ECO:0000313" key="2">
    <source>
        <dbReference type="EMBL" id="JAP32287.1"/>
    </source>
</evidence>
<evidence type="ECO:0000259" key="1">
    <source>
        <dbReference type="Pfam" id="PF13966"/>
    </source>
</evidence>
<protein>
    <submittedName>
        <fullName evidence="2">Putative ovule protein</fullName>
    </submittedName>
</protein>
<name>A0A0V0II91_SOLCH</name>
<proteinExistence type="predicted"/>
<organism evidence="2">
    <name type="scientific">Solanum chacoense</name>
    <name type="common">Chaco potato</name>
    <dbReference type="NCBI Taxonomy" id="4108"/>
    <lineage>
        <taxon>Eukaryota</taxon>
        <taxon>Viridiplantae</taxon>
        <taxon>Streptophyta</taxon>
        <taxon>Embryophyta</taxon>
        <taxon>Tracheophyta</taxon>
        <taxon>Spermatophyta</taxon>
        <taxon>Magnoliopsida</taxon>
        <taxon>eudicotyledons</taxon>
        <taxon>Gunneridae</taxon>
        <taxon>Pentapetalae</taxon>
        <taxon>asterids</taxon>
        <taxon>lamiids</taxon>
        <taxon>Solanales</taxon>
        <taxon>Solanaceae</taxon>
        <taxon>Solanoideae</taxon>
        <taxon>Solaneae</taxon>
        <taxon>Solanum</taxon>
    </lineage>
</organism>
<sequence length="223" mass="25870">MESINELMNEEGCDLDKIQQVLSKRIVNHVQQEVSNVMPSTLSDRPSWLLSSTGKFKVNSAWELLREKQEENPQYKHIWVKGQPFKFCFLTWRVWGSKIPVATYISKWDSNVSTNYLGCTVFASETIQHLFLTGDIERRVWTYFTNAAGLHGPWIQIKQSIQKLRDAPGNVKLKAILDAIPILIYGFFGKDETLFYMGVFCNISQFEITRKKLIIGNSHFWKE</sequence>
<feature type="domain" description="Reverse transcriptase zinc-binding" evidence="1">
    <location>
        <begin position="56"/>
        <end position="141"/>
    </location>
</feature>
<dbReference type="EMBL" id="GEDG01006184">
    <property type="protein sequence ID" value="JAP32287.1"/>
    <property type="molecule type" value="Transcribed_RNA"/>
</dbReference>
<dbReference type="InterPro" id="IPR026960">
    <property type="entry name" value="RVT-Znf"/>
</dbReference>
<accession>A0A0V0II91</accession>
<dbReference type="AlphaFoldDB" id="A0A0V0II91"/>